<name>A0A9P0CGD8_BEMTA</name>
<sequence>MMTMNIGMYNSGLYSTSSLNQDMTNYGMNYDGSLNFVHHFDQQPASYGDQKYYETPQHRGVHQYSQQYFNQRETDLNLPYVAEPETNNRKYEVNSPDTSSQYYNQDQISRVPDSVITSSNGLSYTNLDYGTSGYGQPGQYKYLPHPIGGSFKTDDDHHYQDGFLTEGSSENHLSRSHHYDDSLSSSDYHHHHHHHHHSSFQGLIPTLDASQAYAHQHFHGQPFQNIKEEAGARETGMAEDGVAGLPHQQAALQHSQMMGDYSHLHHHPPCSQETVGAGNPPTTTAITTYKWMQVKRNIPKPAAPKPPPNPEFQSMGNLAPGPMGASTGGLGGSNVLMSPSYMAPSGNGQGSPLAGTGLHNLLNNSGRTNFTNKQLTELEKEFHFNKYLTRARRIEIASALQLNETQVKIWFQNRRMKQKKRMKEGLVPQEIISNSLGSSHLSTSSSTSNSPTGQILNHHNEDSTES</sequence>
<dbReference type="InterPro" id="IPR009057">
    <property type="entry name" value="Homeodomain-like_sf"/>
</dbReference>
<feature type="compositionally biased region" description="Low complexity" evidence="8">
    <location>
        <begin position="436"/>
        <end position="450"/>
    </location>
</feature>
<protein>
    <recommendedName>
        <fullName evidence="9">Homeobox domain-containing protein</fullName>
    </recommendedName>
</protein>
<gene>
    <name evidence="10" type="ORF">BEMITA_LOCUS12985</name>
</gene>
<dbReference type="GO" id="GO:0005634">
    <property type="term" value="C:nucleus"/>
    <property type="evidence" value="ECO:0007669"/>
    <property type="project" value="UniProtKB-SubCell"/>
</dbReference>
<comment type="subcellular location">
    <subcellularLocation>
        <location evidence="1 6 7">Nucleus</location>
    </subcellularLocation>
</comment>
<dbReference type="EMBL" id="OU963869">
    <property type="protein sequence ID" value="CAH0776966.1"/>
    <property type="molecule type" value="Genomic_DNA"/>
</dbReference>
<dbReference type="Gene3D" id="1.10.10.60">
    <property type="entry name" value="Homeodomain-like"/>
    <property type="match status" value="1"/>
</dbReference>
<reference evidence="10" key="1">
    <citation type="submission" date="2021-12" db="EMBL/GenBank/DDBJ databases">
        <authorList>
            <person name="King R."/>
        </authorList>
    </citation>
    <scope>NUCLEOTIDE SEQUENCE</scope>
</reference>
<dbReference type="InterPro" id="IPR020479">
    <property type="entry name" value="HD_metazoa"/>
</dbReference>
<dbReference type="GO" id="GO:0000981">
    <property type="term" value="F:DNA-binding transcription factor activity, RNA polymerase II-specific"/>
    <property type="evidence" value="ECO:0007669"/>
    <property type="project" value="InterPro"/>
</dbReference>
<evidence type="ECO:0000313" key="10">
    <source>
        <dbReference type="EMBL" id="CAH0776966.1"/>
    </source>
</evidence>
<dbReference type="AlphaFoldDB" id="A0A9P0CGD8"/>
<evidence type="ECO:0000256" key="3">
    <source>
        <dbReference type="ARBA" id="ARBA00023125"/>
    </source>
</evidence>
<dbReference type="PANTHER" id="PTHR45946">
    <property type="entry name" value="HOMEOBOX PROTEIN ROUGH-RELATED"/>
    <property type="match status" value="1"/>
</dbReference>
<feature type="compositionally biased region" description="Pro residues" evidence="8">
    <location>
        <begin position="301"/>
        <end position="310"/>
    </location>
</feature>
<dbReference type="PRINTS" id="PR00024">
    <property type="entry name" value="HOMEOBOX"/>
</dbReference>
<evidence type="ECO:0000256" key="2">
    <source>
        <dbReference type="ARBA" id="ARBA00022473"/>
    </source>
</evidence>
<evidence type="ECO:0000256" key="6">
    <source>
        <dbReference type="PROSITE-ProRule" id="PRU00108"/>
    </source>
</evidence>
<proteinExistence type="predicted"/>
<evidence type="ECO:0000256" key="4">
    <source>
        <dbReference type="ARBA" id="ARBA00023155"/>
    </source>
</evidence>
<dbReference type="PROSITE" id="PS00027">
    <property type="entry name" value="HOMEOBOX_1"/>
    <property type="match status" value="1"/>
</dbReference>
<feature type="region of interest" description="Disordered" evidence="8">
    <location>
        <begin position="161"/>
        <end position="199"/>
    </location>
</feature>
<dbReference type="InterPro" id="IPR001356">
    <property type="entry name" value="HD"/>
</dbReference>
<feature type="compositionally biased region" description="Basic residues" evidence="8">
    <location>
        <begin position="189"/>
        <end position="198"/>
    </location>
</feature>
<dbReference type="Proteomes" id="UP001152759">
    <property type="component" value="Chromosome 8"/>
</dbReference>
<keyword evidence="3 6" id="KW-0238">DNA-binding</keyword>
<dbReference type="GO" id="GO:0000978">
    <property type="term" value="F:RNA polymerase II cis-regulatory region sequence-specific DNA binding"/>
    <property type="evidence" value="ECO:0007669"/>
    <property type="project" value="TreeGrafter"/>
</dbReference>
<dbReference type="Pfam" id="PF00046">
    <property type="entry name" value="Homeodomain"/>
    <property type="match status" value="1"/>
</dbReference>
<keyword evidence="2" id="KW-0217">Developmental protein</keyword>
<feature type="region of interest" description="Disordered" evidence="8">
    <location>
        <begin position="436"/>
        <end position="466"/>
    </location>
</feature>
<evidence type="ECO:0000256" key="7">
    <source>
        <dbReference type="RuleBase" id="RU000682"/>
    </source>
</evidence>
<dbReference type="PANTHER" id="PTHR45946:SF4">
    <property type="entry name" value="HOMEOBOX PROTEIN ROUGH-RELATED"/>
    <property type="match status" value="1"/>
</dbReference>
<accession>A0A9P0CGD8</accession>
<dbReference type="CDD" id="cd00086">
    <property type="entry name" value="homeodomain"/>
    <property type="match status" value="1"/>
</dbReference>
<feature type="region of interest" description="Disordered" evidence="8">
    <location>
        <begin position="298"/>
        <end position="331"/>
    </location>
</feature>
<dbReference type="PROSITE" id="PS50071">
    <property type="entry name" value="HOMEOBOX_2"/>
    <property type="match status" value="1"/>
</dbReference>
<dbReference type="InterPro" id="IPR017970">
    <property type="entry name" value="Homeobox_CS"/>
</dbReference>
<feature type="DNA-binding region" description="Homeobox" evidence="6">
    <location>
        <begin position="363"/>
        <end position="422"/>
    </location>
</feature>
<dbReference type="FunFam" id="1.10.10.60:FF:000113">
    <property type="entry name" value="homeobox protein Hox-B1"/>
    <property type="match status" value="1"/>
</dbReference>
<evidence type="ECO:0000256" key="5">
    <source>
        <dbReference type="ARBA" id="ARBA00023242"/>
    </source>
</evidence>
<keyword evidence="4 6" id="KW-0371">Homeobox</keyword>
<evidence type="ECO:0000313" key="11">
    <source>
        <dbReference type="Proteomes" id="UP001152759"/>
    </source>
</evidence>
<dbReference type="SMART" id="SM00389">
    <property type="entry name" value="HOX"/>
    <property type="match status" value="1"/>
</dbReference>
<keyword evidence="11" id="KW-1185">Reference proteome</keyword>
<dbReference type="KEGG" id="btab:109033973"/>
<feature type="domain" description="Homeobox" evidence="9">
    <location>
        <begin position="361"/>
        <end position="421"/>
    </location>
</feature>
<evidence type="ECO:0000256" key="1">
    <source>
        <dbReference type="ARBA" id="ARBA00004123"/>
    </source>
</evidence>
<keyword evidence="5 6" id="KW-0539">Nucleus</keyword>
<evidence type="ECO:0000256" key="8">
    <source>
        <dbReference type="SAM" id="MobiDB-lite"/>
    </source>
</evidence>
<organism evidence="10 11">
    <name type="scientific">Bemisia tabaci</name>
    <name type="common">Sweetpotato whitefly</name>
    <name type="synonym">Aleurodes tabaci</name>
    <dbReference type="NCBI Taxonomy" id="7038"/>
    <lineage>
        <taxon>Eukaryota</taxon>
        <taxon>Metazoa</taxon>
        <taxon>Ecdysozoa</taxon>
        <taxon>Arthropoda</taxon>
        <taxon>Hexapoda</taxon>
        <taxon>Insecta</taxon>
        <taxon>Pterygota</taxon>
        <taxon>Neoptera</taxon>
        <taxon>Paraneoptera</taxon>
        <taxon>Hemiptera</taxon>
        <taxon>Sternorrhyncha</taxon>
        <taxon>Aleyrodoidea</taxon>
        <taxon>Aleyrodidae</taxon>
        <taxon>Aleyrodinae</taxon>
        <taxon>Bemisia</taxon>
    </lineage>
</organism>
<dbReference type="SUPFAM" id="SSF46689">
    <property type="entry name" value="Homeodomain-like"/>
    <property type="match status" value="1"/>
</dbReference>
<evidence type="ECO:0000259" key="9">
    <source>
        <dbReference type="PROSITE" id="PS50071"/>
    </source>
</evidence>
<dbReference type="InterPro" id="IPR046327">
    <property type="entry name" value="HXA1/B1/D1"/>
</dbReference>